<name>A0A8C7PFW7_ONCMY</name>
<dbReference type="SUPFAM" id="SSF54236">
    <property type="entry name" value="Ubiquitin-like"/>
    <property type="match status" value="1"/>
</dbReference>
<protein>
    <recommendedName>
        <fullName evidence="1">Ubiquitin-like domain-containing protein</fullName>
    </recommendedName>
</protein>
<accession>A0A8C7PFW7</accession>
<reference evidence="2" key="2">
    <citation type="submission" date="2025-08" db="UniProtKB">
        <authorList>
            <consortium name="Ensembl"/>
        </authorList>
    </citation>
    <scope>IDENTIFICATION</scope>
</reference>
<dbReference type="Pfam" id="PF00240">
    <property type="entry name" value="ubiquitin"/>
    <property type="match status" value="1"/>
</dbReference>
<evidence type="ECO:0000313" key="2">
    <source>
        <dbReference type="Ensembl" id="ENSOMYP00000022202.2"/>
    </source>
</evidence>
<reference evidence="2" key="3">
    <citation type="submission" date="2025-09" db="UniProtKB">
        <authorList>
            <consortium name="Ensembl"/>
        </authorList>
    </citation>
    <scope>IDENTIFICATION</scope>
</reference>
<dbReference type="Proteomes" id="UP000694395">
    <property type="component" value="Chromosome 10"/>
</dbReference>
<dbReference type="InterPro" id="IPR000626">
    <property type="entry name" value="Ubiquitin-like_dom"/>
</dbReference>
<dbReference type="Gene3D" id="3.10.20.90">
    <property type="entry name" value="Phosphatidylinositol 3-kinase Catalytic Subunit, Chain A, domain 1"/>
    <property type="match status" value="1"/>
</dbReference>
<dbReference type="AlphaFoldDB" id="A0A8C7PFW7"/>
<dbReference type="PROSITE" id="PS50053">
    <property type="entry name" value="UBIQUITIN_2"/>
    <property type="match status" value="1"/>
</dbReference>
<dbReference type="GeneTree" id="ENSGT01000000214857"/>
<keyword evidence="3" id="KW-1185">Reference proteome</keyword>
<sequence>MSLISHTLSISLHPPCSLSLSQALPVRRQHCPRGDSPIPVPYDPTFLNATHASLQVVQDRKSTRSSRLTVTVLNGSDGKRVPLVLKSTDTIGKLQKSFLLKHPDLTGSLNLAYNGKPVQGHQSLGELGVKNGATFITFQRCRGG</sequence>
<proteinExistence type="predicted"/>
<feature type="domain" description="Ubiquitin-like" evidence="1">
    <location>
        <begin position="66"/>
        <end position="144"/>
    </location>
</feature>
<reference evidence="2" key="1">
    <citation type="submission" date="2020-07" db="EMBL/GenBank/DDBJ databases">
        <title>A long reads based de novo assembly of the rainbow trout Arlee double haploid line genome.</title>
        <authorList>
            <person name="Gao G."/>
            <person name="Palti Y."/>
        </authorList>
    </citation>
    <scope>NUCLEOTIDE SEQUENCE [LARGE SCALE GENOMIC DNA]</scope>
</reference>
<organism evidence="2 3">
    <name type="scientific">Oncorhynchus mykiss</name>
    <name type="common">Rainbow trout</name>
    <name type="synonym">Salmo gairdneri</name>
    <dbReference type="NCBI Taxonomy" id="8022"/>
    <lineage>
        <taxon>Eukaryota</taxon>
        <taxon>Metazoa</taxon>
        <taxon>Chordata</taxon>
        <taxon>Craniata</taxon>
        <taxon>Vertebrata</taxon>
        <taxon>Euteleostomi</taxon>
        <taxon>Actinopterygii</taxon>
        <taxon>Neopterygii</taxon>
        <taxon>Teleostei</taxon>
        <taxon>Protacanthopterygii</taxon>
        <taxon>Salmoniformes</taxon>
        <taxon>Salmonidae</taxon>
        <taxon>Salmoninae</taxon>
        <taxon>Oncorhynchus</taxon>
    </lineage>
</organism>
<evidence type="ECO:0000259" key="1">
    <source>
        <dbReference type="PROSITE" id="PS50053"/>
    </source>
</evidence>
<evidence type="ECO:0000313" key="3">
    <source>
        <dbReference type="Proteomes" id="UP000694395"/>
    </source>
</evidence>
<dbReference type="InterPro" id="IPR029071">
    <property type="entry name" value="Ubiquitin-like_domsf"/>
</dbReference>
<dbReference type="Ensembl" id="ENSOMYT00000024347.2">
    <property type="protein sequence ID" value="ENSOMYP00000022202.2"/>
    <property type="gene ID" value="ENSOMYG00000009288.2"/>
</dbReference>